<feature type="compositionally biased region" description="Polar residues" evidence="3">
    <location>
        <begin position="224"/>
        <end position="233"/>
    </location>
</feature>
<dbReference type="GO" id="GO:0003712">
    <property type="term" value="F:transcription coregulator activity"/>
    <property type="evidence" value="ECO:0007669"/>
    <property type="project" value="TreeGrafter"/>
</dbReference>
<dbReference type="InterPro" id="IPR052305">
    <property type="entry name" value="TransReg_TumorExp"/>
</dbReference>
<dbReference type="Proteomes" id="UP000694580">
    <property type="component" value="Chromosome 5"/>
</dbReference>
<dbReference type="GO" id="GO:0005634">
    <property type="term" value="C:nucleus"/>
    <property type="evidence" value="ECO:0007669"/>
    <property type="project" value="UniProtKB-SubCell"/>
</dbReference>
<feature type="compositionally biased region" description="Basic and acidic residues" evidence="3">
    <location>
        <begin position="417"/>
        <end position="430"/>
    </location>
</feature>
<gene>
    <name evidence="4" type="primary">NSD2</name>
</gene>
<feature type="region of interest" description="Disordered" evidence="3">
    <location>
        <begin position="381"/>
        <end position="801"/>
    </location>
</feature>
<feature type="compositionally biased region" description="Polar residues" evidence="3">
    <location>
        <begin position="693"/>
        <end position="710"/>
    </location>
</feature>
<evidence type="ECO:0000256" key="2">
    <source>
        <dbReference type="ARBA" id="ARBA00023242"/>
    </source>
</evidence>
<reference evidence="4" key="2">
    <citation type="submission" date="2025-08" db="UniProtKB">
        <authorList>
            <consortium name="Ensembl"/>
        </authorList>
    </citation>
    <scope>IDENTIFICATION</scope>
</reference>
<feature type="compositionally biased region" description="Polar residues" evidence="3">
    <location>
        <begin position="771"/>
        <end position="790"/>
    </location>
</feature>
<feature type="compositionally biased region" description="Basic residues" evidence="3">
    <location>
        <begin position="791"/>
        <end position="801"/>
    </location>
</feature>
<feature type="compositionally biased region" description="Basic and acidic residues" evidence="3">
    <location>
        <begin position="151"/>
        <end position="178"/>
    </location>
</feature>
<dbReference type="GO" id="GO:0006357">
    <property type="term" value="P:regulation of transcription by RNA polymerase II"/>
    <property type="evidence" value="ECO:0007669"/>
    <property type="project" value="TreeGrafter"/>
</dbReference>
<dbReference type="Ensembl" id="ENSDCDT00010000811.1">
    <property type="protein sequence ID" value="ENSDCDP00010000781.1"/>
    <property type="gene ID" value="ENSDCDG00010000435.1"/>
</dbReference>
<dbReference type="GO" id="GO:0043066">
    <property type="term" value="P:negative regulation of apoptotic process"/>
    <property type="evidence" value="ECO:0007669"/>
    <property type="project" value="InterPro"/>
</dbReference>
<name>A0AAY4A0X7_9TELE</name>
<keyword evidence="2" id="KW-0539">Nucleus</keyword>
<dbReference type="PANTHER" id="PTHR23251">
    <property type="entry name" value="LYSINE-RICH CEACAM1 CO-ISOLATED PROTEIN LYRIC PROTEIN"/>
    <property type="match status" value="1"/>
</dbReference>
<dbReference type="InterPro" id="IPR031402">
    <property type="entry name" value="LYRIC"/>
</dbReference>
<dbReference type="AlphaFoldDB" id="A0AAY4A0X7"/>
<feature type="region of interest" description="Disordered" evidence="3">
    <location>
        <begin position="254"/>
        <end position="290"/>
    </location>
</feature>
<dbReference type="GeneTree" id="ENSGT00940000154181"/>
<keyword evidence="5" id="KW-1185">Reference proteome</keyword>
<evidence type="ECO:0008006" key="6">
    <source>
        <dbReference type="Google" id="ProtNLM"/>
    </source>
</evidence>
<dbReference type="GO" id="GO:0043123">
    <property type="term" value="P:positive regulation of canonical NF-kappaB signal transduction"/>
    <property type="evidence" value="ECO:0007669"/>
    <property type="project" value="InterPro"/>
</dbReference>
<feature type="compositionally biased region" description="Polar residues" evidence="3">
    <location>
        <begin position="751"/>
        <end position="762"/>
    </location>
</feature>
<reference evidence="4 5" key="1">
    <citation type="submission" date="2020-06" db="EMBL/GenBank/DDBJ databases">
        <authorList>
            <consortium name="Wellcome Sanger Institute Data Sharing"/>
        </authorList>
    </citation>
    <scope>NUCLEOTIDE SEQUENCE [LARGE SCALE GENOMIC DNA]</scope>
</reference>
<evidence type="ECO:0000313" key="5">
    <source>
        <dbReference type="Proteomes" id="UP000694580"/>
    </source>
</evidence>
<feature type="compositionally biased region" description="Polar residues" evidence="3">
    <location>
        <begin position="653"/>
        <end position="684"/>
    </location>
</feature>
<feature type="region of interest" description="Disordered" evidence="3">
    <location>
        <begin position="69"/>
        <end position="233"/>
    </location>
</feature>
<evidence type="ECO:0000256" key="1">
    <source>
        <dbReference type="ARBA" id="ARBA00004123"/>
    </source>
</evidence>
<dbReference type="PANTHER" id="PTHR23251:SF0">
    <property type="entry name" value="PROTEIN LYRIC"/>
    <property type="match status" value="1"/>
</dbReference>
<feature type="compositionally biased region" description="Low complexity" evidence="3">
    <location>
        <begin position="434"/>
        <end position="475"/>
    </location>
</feature>
<dbReference type="Pfam" id="PF15686">
    <property type="entry name" value="LYRIC"/>
    <property type="match status" value="1"/>
</dbReference>
<evidence type="ECO:0000256" key="3">
    <source>
        <dbReference type="SAM" id="MobiDB-lite"/>
    </source>
</evidence>
<dbReference type="GO" id="GO:0045766">
    <property type="term" value="P:positive regulation of angiogenesis"/>
    <property type="evidence" value="ECO:0007669"/>
    <property type="project" value="InterPro"/>
</dbReference>
<feature type="compositionally biased region" description="Low complexity" evidence="3">
    <location>
        <begin position="712"/>
        <end position="738"/>
    </location>
</feature>
<evidence type="ECO:0000313" key="4">
    <source>
        <dbReference type="Ensembl" id="ENSDCDP00010000781.1"/>
    </source>
</evidence>
<proteinExistence type="predicted"/>
<feature type="compositionally biased region" description="Polar residues" evidence="3">
    <location>
        <begin position="262"/>
        <end position="271"/>
    </location>
</feature>
<feature type="compositionally biased region" description="Low complexity" evidence="3">
    <location>
        <begin position="498"/>
        <end position="643"/>
    </location>
</feature>
<reference evidence="4" key="3">
    <citation type="submission" date="2025-09" db="UniProtKB">
        <authorList>
            <consortium name="Ensembl"/>
        </authorList>
    </citation>
    <scope>IDENTIFICATION</scope>
</reference>
<accession>A0AAY4A0X7</accession>
<organism evidence="4 5">
    <name type="scientific">Denticeps clupeoides</name>
    <name type="common">denticle herring</name>
    <dbReference type="NCBI Taxonomy" id="299321"/>
    <lineage>
        <taxon>Eukaryota</taxon>
        <taxon>Metazoa</taxon>
        <taxon>Chordata</taxon>
        <taxon>Craniata</taxon>
        <taxon>Vertebrata</taxon>
        <taxon>Euteleostomi</taxon>
        <taxon>Actinopterygii</taxon>
        <taxon>Neopterygii</taxon>
        <taxon>Teleostei</taxon>
        <taxon>Clupei</taxon>
        <taxon>Clupeiformes</taxon>
        <taxon>Denticipitoidei</taxon>
        <taxon>Denticipitidae</taxon>
        <taxon>Denticeps</taxon>
    </lineage>
</organism>
<comment type="subcellular location">
    <subcellularLocation>
        <location evidence="1">Nucleus</location>
    </subcellularLocation>
</comment>
<protein>
    <recommendedName>
        <fullName evidence="6">LYRIC protein</fullName>
    </recommendedName>
</protein>
<sequence>MAASWTEQLSSRLRDLALLGSELGADLGLDPELCPPWAVLPAAGAGLLLLALLLWASACRGRIKRRTPGATYAQDRTEGTQPAPRTAKAEEQKRKSKKRAAEKKGQPNGRAVAEVPEEVKPKEEVVLVQQELPPDAKSDKSKKNKKKPKPVVKDSKSSANGKEPDGGDWETKVSNKEKRQQRRKDKVTGDETASTVGVDPPINVPVPEPPKTTSQKKTKGEVVQGTTSKANSKVTSQVQVISQSEGVVAVNGVGWNDLSPKLQPQISSSEGESWAALQKTPKKPNKDPLVWGQEIEGPWAAGRVMNSALNPVPGLAVQPLPVNEKYGCHPAVDEWSGLNGTSADVSSDWNAPSEVWGNYEEPQAGAPAHVRELAVATTFVSAAVPEEPQRSDDEKEMGDPAVAGSGKSKKKKKKKKKEAEAETAGKEVAQKDSPPVVVAPVQPTAKAASTSETSVKATKSSAAADASSKPPKNSSGIDAGSKPPKNSNAVDSVPKPPKSSAASNASSKPPKNSSGVDTGSKPPKSSAPAEASSKPPKCSAPVEASSKPPKSSAPAEASSKPPKSSAPAEASSKPPKSSAPAEASSKPPKSSAPAEASSKPPKSSAPAEASSKPPKSSAPAEASSKPPKSSAPAEASSKPPKSSTDVDTGSKPPKSSTDVSSKPNKSSNGTDVGSKPPKSSSGVDTGSKPPKSSAPTEASSKPPKNSSVDTGSKPPKSSAPTEASSKPPKSSAKASRPSVETGPKGPVVPENSAQNLLTQVPQRPSEPETAAKQTSGPPPSQIKSEGSSPKQVKKKKARRET</sequence>
<feature type="compositionally biased region" description="Basic residues" evidence="3">
    <location>
        <begin position="407"/>
        <end position="416"/>
    </location>
</feature>